<accession>A0AAE3GZQ0</accession>
<dbReference type="HAMAP" id="MF_00984">
    <property type="entry name" value="SSB"/>
    <property type="match status" value="1"/>
</dbReference>
<keyword evidence="1 2" id="KW-0238">DNA-binding</keyword>
<evidence type="ECO:0000256" key="3">
    <source>
        <dbReference type="PIRNR" id="PIRNR002070"/>
    </source>
</evidence>
<dbReference type="PANTHER" id="PTHR10302">
    <property type="entry name" value="SINGLE-STRANDED DNA-BINDING PROTEIN"/>
    <property type="match status" value="1"/>
</dbReference>
<dbReference type="RefSeq" id="WP_255035999.1">
    <property type="nucleotide sequence ID" value="NZ_RJUF01000007.1"/>
</dbReference>
<dbReference type="GO" id="GO:0006260">
    <property type="term" value="P:DNA replication"/>
    <property type="evidence" value="ECO:0007669"/>
    <property type="project" value="InterPro"/>
</dbReference>
<dbReference type="InterPro" id="IPR000424">
    <property type="entry name" value="Primosome_PriB/ssb"/>
</dbReference>
<dbReference type="GO" id="GO:0009295">
    <property type="term" value="C:nucleoid"/>
    <property type="evidence" value="ECO:0007669"/>
    <property type="project" value="TreeGrafter"/>
</dbReference>
<dbReference type="NCBIfam" id="TIGR00621">
    <property type="entry name" value="ssb"/>
    <property type="match status" value="1"/>
</dbReference>
<name>A0AAE3GZQ0_9BACT</name>
<dbReference type="Gene3D" id="2.40.50.140">
    <property type="entry name" value="Nucleic acid-binding proteins"/>
    <property type="match status" value="1"/>
</dbReference>
<feature type="compositionally biased region" description="Low complexity" evidence="4">
    <location>
        <begin position="118"/>
        <end position="127"/>
    </location>
</feature>
<organism evidence="5 6">
    <name type="scientific">Lacihabitans soyangensis</name>
    <dbReference type="NCBI Taxonomy" id="869394"/>
    <lineage>
        <taxon>Bacteria</taxon>
        <taxon>Pseudomonadati</taxon>
        <taxon>Bacteroidota</taxon>
        <taxon>Cytophagia</taxon>
        <taxon>Cytophagales</taxon>
        <taxon>Leadbetterellaceae</taxon>
        <taxon>Lacihabitans</taxon>
    </lineage>
</organism>
<dbReference type="PROSITE" id="PS50935">
    <property type="entry name" value="SSB"/>
    <property type="match status" value="1"/>
</dbReference>
<dbReference type="EMBL" id="RJUF01000007">
    <property type="protein sequence ID" value="MCP9762242.1"/>
    <property type="molecule type" value="Genomic_DNA"/>
</dbReference>
<feature type="region of interest" description="Disordered" evidence="4">
    <location>
        <begin position="105"/>
        <end position="127"/>
    </location>
</feature>
<evidence type="ECO:0000256" key="4">
    <source>
        <dbReference type="SAM" id="MobiDB-lite"/>
    </source>
</evidence>
<dbReference type="InterPro" id="IPR012340">
    <property type="entry name" value="NA-bd_OB-fold"/>
</dbReference>
<evidence type="ECO:0000313" key="5">
    <source>
        <dbReference type="EMBL" id="MCP9762242.1"/>
    </source>
</evidence>
<evidence type="ECO:0000256" key="1">
    <source>
        <dbReference type="ARBA" id="ARBA00023125"/>
    </source>
</evidence>
<comment type="caution">
    <text evidence="2">Lacks conserved residue(s) required for the propagation of feature annotation.</text>
</comment>
<dbReference type="AlphaFoldDB" id="A0AAE3GZQ0"/>
<dbReference type="CDD" id="cd04496">
    <property type="entry name" value="SSB_OBF"/>
    <property type="match status" value="1"/>
</dbReference>
<sequence length="145" mass="16072">MASLNKVLLIGNLGSDPEVRTLPSGGKVATFNIATTESYKNKDGEKVENTEWHRIELWEGLAGIAEQYLKKGDSVYIEGRIRTEKYTDANEVEKFSFKIRGNSMQMLSRPNRDGENRNSASYAGANQAANAMVPNQVADVDDLPF</sequence>
<reference evidence="5 6" key="1">
    <citation type="submission" date="2018-11" db="EMBL/GenBank/DDBJ databases">
        <title>Novel bacteria species description.</title>
        <authorList>
            <person name="Han J.-H."/>
        </authorList>
    </citation>
    <scope>NUCLEOTIDE SEQUENCE [LARGE SCALE GENOMIC DNA]</scope>
    <source>
        <strain evidence="5 6">KCTC23259</strain>
    </source>
</reference>
<dbReference type="Proteomes" id="UP001204144">
    <property type="component" value="Unassembled WGS sequence"/>
</dbReference>
<dbReference type="InterPro" id="IPR011344">
    <property type="entry name" value="ssDNA-bd"/>
</dbReference>
<dbReference type="PANTHER" id="PTHR10302:SF27">
    <property type="entry name" value="SINGLE-STRANDED DNA-BINDING PROTEIN"/>
    <property type="match status" value="1"/>
</dbReference>
<dbReference type="PIRSF" id="PIRSF002070">
    <property type="entry name" value="SSB"/>
    <property type="match status" value="1"/>
</dbReference>
<evidence type="ECO:0000256" key="2">
    <source>
        <dbReference type="HAMAP-Rule" id="MF_00984"/>
    </source>
</evidence>
<proteinExistence type="inferred from homology"/>
<dbReference type="Pfam" id="PF00436">
    <property type="entry name" value="SSB"/>
    <property type="match status" value="1"/>
</dbReference>
<dbReference type="GO" id="GO:0003697">
    <property type="term" value="F:single-stranded DNA binding"/>
    <property type="evidence" value="ECO:0007669"/>
    <property type="project" value="UniProtKB-UniRule"/>
</dbReference>
<dbReference type="SUPFAM" id="SSF50249">
    <property type="entry name" value="Nucleic acid-binding proteins"/>
    <property type="match status" value="1"/>
</dbReference>
<comment type="caution">
    <text evidence="5">The sequence shown here is derived from an EMBL/GenBank/DDBJ whole genome shotgun (WGS) entry which is preliminary data.</text>
</comment>
<gene>
    <name evidence="5" type="primary">ssb</name>
    <name evidence="5" type="ORF">EGI31_04690</name>
</gene>
<keyword evidence="6" id="KW-1185">Reference proteome</keyword>
<protein>
    <recommendedName>
        <fullName evidence="2 3">Single-stranded DNA-binding protein</fullName>
        <shortName evidence="2">SSB</shortName>
    </recommendedName>
</protein>
<comment type="subunit">
    <text evidence="2">Homotetramer.</text>
</comment>
<evidence type="ECO:0000313" key="6">
    <source>
        <dbReference type="Proteomes" id="UP001204144"/>
    </source>
</evidence>